<evidence type="ECO:0000313" key="2">
    <source>
        <dbReference type="Proteomes" id="UP000683925"/>
    </source>
</evidence>
<keyword evidence="2" id="KW-1185">Reference proteome</keyword>
<name>A0A8S1WM98_PAROT</name>
<gene>
    <name evidence="1" type="ORF">POCTA_138.1.T0940221</name>
</gene>
<evidence type="ECO:0000313" key="1">
    <source>
        <dbReference type="EMBL" id="CAD8189319.1"/>
    </source>
</evidence>
<comment type="caution">
    <text evidence="1">The sequence shown here is derived from an EMBL/GenBank/DDBJ whole genome shotgun (WGS) entry which is preliminary data.</text>
</comment>
<sequence length="209" mass="24999">MFFGVQSISSIKINITKNLINKIEFIFAPLKHEGETLIKPKDQTLQVYSLLGETKIIFPEIEEVSKFFYHLIINFRVHHLESQITNDNQTQINFKRQPDLEFIQAFVDITLIAQYIHQLVSIIDKERQIKAINISHTDEITTNNKYSFYSFVDDVIIINYCKYFDFRFSNFILDYLNRKQIKINKQSRIKLRKKNRFNSQSNILWCEFD</sequence>
<organism evidence="1 2">
    <name type="scientific">Paramecium octaurelia</name>
    <dbReference type="NCBI Taxonomy" id="43137"/>
    <lineage>
        <taxon>Eukaryota</taxon>
        <taxon>Sar</taxon>
        <taxon>Alveolata</taxon>
        <taxon>Ciliophora</taxon>
        <taxon>Intramacronucleata</taxon>
        <taxon>Oligohymenophorea</taxon>
        <taxon>Peniculida</taxon>
        <taxon>Parameciidae</taxon>
        <taxon>Paramecium</taxon>
    </lineage>
</organism>
<reference evidence="1" key="1">
    <citation type="submission" date="2021-01" db="EMBL/GenBank/DDBJ databases">
        <authorList>
            <consortium name="Genoscope - CEA"/>
            <person name="William W."/>
        </authorList>
    </citation>
    <scope>NUCLEOTIDE SEQUENCE</scope>
</reference>
<dbReference type="EMBL" id="CAJJDP010000093">
    <property type="protein sequence ID" value="CAD8189319.1"/>
    <property type="molecule type" value="Genomic_DNA"/>
</dbReference>
<accession>A0A8S1WM98</accession>
<dbReference type="AlphaFoldDB" id="A0A8S1WM98"/>
<protein>
    <submittedName>
        <fullName evidence="1">Uncharacterized protein</fullName>
    </submittedName>
</protein>
<dbReference type="Proteomes" id="UP000683925">
    <property type="component" value="Unassembled WGS sequence"/>
</dbReference>
<proteinExistence type="predicted"/>